<comment type="similarity">
    <text evidence="1">Belongs to the IS150/IS1296 orfA family.</text>
</comment>
<dbReference type="EMBL" id="CP024847">
    <property type="protein sequence ID" value="AUR51779.1"/>
    <property type="molecule type" value="Genomic_DNA"/>
</dbReference>
<evidence type="ECO:0000313" key="8">
    <source>
        <dbReference type="EMBL" id="AUR52532.1"/>
    </source>
</evidence>
<dbReference type="InterPro" id="IPR052057">
    <property type="entry name" value="IS150/IS1296_orfA-like"/>
</dbReference>
<dbReference type="KEGG" id="nba:CUN60_09555"/>
<dbReference type="EMBL" id="CP024847">
    <property type="protein sequence ID" value="AUR52532.1"/>
    <property type="molecule type" value="Genomic_DNA"/>
</dbReference>
<evidence type="ECO:0000313" key="6">
    <source>
        <dbReference type="EMBL" id="AUR52310.1"/>
    </source>
</evidence>
<dbReference type="OrthoDB" id="9765502at2"/>
<evidence type="ECO:0000259" key="3">
    <source>
        <dbReference type="Pfam" id="PF13518"/>
    </source>
</evidence>
<dbReference type="Gene3D" id="1.10.10.10">
    <property type="entry name" value="Winged helix-like DNA-binding domain superfamily/Winged helix DNA-binding domain"/>
    <property type="match status" value="1"/>
</dbReference>
<reference evidence="9" key="2">
    <citation type="submission" date="2017-11" db="EMBL/GenBank/DDBJ databases">
        <authorList>
            <person name="Chan K.G."/>
            <person name="Lee L.S."/>
        </authorList>
    </citation>
    <scope>NUCLEOTIDE SEQUENCE [LARGE SCALE GENOMIC DNA]</scope>
    <source>
        <strain evidence="9">DSM 100970</strain>
    </source>
</reference>
<name>A0A2I7N797_9NEIS</name>
<evidence type="ECO:0000256" key="1">
    <source>
        <dbReference type="ARBA" id="ARBA00038232"/>
    </source>
</evidence>
<dbReference type="KEGG" id="nba:CUN60_09245"/>
<dbReference type="EMBL" id="CP024847">
    <property type="protein sequence ID" value="AUR51428.1"/>
    <property type="molecule type" value="Genomic_DNA"/>
</dbReference>
<sequence>MYTQNKHRKTYTREFKLLIVNKYLNEGKTGPQLSVEYELEISIIKDWIRKFRLYGASGLEDGRGKHNNHSSHGRPKKERFNSEVEALRHENMRLKGELFLLKKLKELRDKQEK</sequence>
<reference evidence="6" key="1">
    <citation type="submission" date="2017-11" db="EMBL/GenBank/DDBJ databases">
        <authorList>
            <person name="Han C.G."/>
        </authorList>
    </citation>
    <scope>NUCLEOTIDE SEQUENCE [LARGE SCALE GENOMIC DNA]</scope>
    <source>
        <strain evidence="6">DSM 100970</strain>
    </source>
</reference>
<dbReference type="KEGG" id="nba:CUN60_05550"/>
<dbReference type="EMBL" id="CP024847">
    <property type="protein sequence ID" value="AUR52474.1"/>
    <property type="molecule type" value="Genomic_DNA"/>
</dbReference>
<gene>
    <name evidence="4" type="ORF">CUN60_03650</name>
    <name evidence="5" type="ORF">CUN60_05550</name>
    <name evidence="6" type="ORF">CUN60_08380</name>
    <name evidence="7" type="ORF">CUN60_09245</name>
    <name evidence="8" type="ORF">CUN60_09555</name>
</gene>
<protein>
    <recommendedName>
        <fullName evidence="3">Insertion element IS150 protein InsJ-like helix-turn-helix domain-containing protein</fullName>
    </recommendedName>
</protein>
<dbReference type="InterPro" id="IPR009057">
    <property type="entry name" value="Homeodomain-like_sf"/>
</dbReference>
<dbReference type="AlphaFoldDB" id="A0A2I7N797"/>
<dbReference type="InterPro" id="IPR036388">
    <property type="entry name" value="WH-like_DNA-bd_sf"/>
</dbReference>
<feature type="domain" description="Insertion element IS150 protein InsJ-like helix-turn-helix" evidence="3">
    <location>
        <begin position="15"/>
        <end position="65"/>
    </location>
</feature>
<accession>A0A2I7N797</accession>
<evidence type="ECO:0000313" key="5">
    <source>
        <dbReference type="EMBL" id="AUR51779.1"/>
    </source>
</evidence>
<proteinExistence type="inferred from homology"/>
<dbReference type="PANTHER" id="PTHR33795:SF1">
    <property type="entry name" value="INSERTION ELEMENT IS150 PROTEIN INSJ"/>
    <property type="match status" value="1"/>
</dbReference>
<dbReference type="KEGG" id="nba:CUN60_08380"/>
<dbReference type="SUPFAM" id="SSF46689">
    <property type="entry name" value="Homeodomain-like"/>
    <property type="match status" value="1"/>
</dbReference>
<feature type="region of interest" description="Disordered" evidence="2">
    <location>
        <begin position="58"/>
        <end position="80"/>
    </location>
</feature>
<evidence type="ECO:0000313" key="9">
    <source>
        <dbReference type="Proteomes" id="UP000236655"/>
    </source>
</evidence>
<evidence type="ECO:0000313" key="4">
    <source>
        <dbReference type="EMBL" id="AUR51428.1"/>
    </source>
</evidence>
<dbReference type="KEGG" id="nba:CUN60_03650"/>
<dbReference type="Proteomes" id="UP000236655">
    <property type="component" value="Chromosome"/>
</dbReference>
<evidence type="ECO:0000256" key="2">
    <source>
        <dbReference type="SAM" id="MobiDB-lite"/>
    </source>
</evidence>
<dbReference type="EMBL" id="CP024847">
    <property type="protein sequence ID" value="AUR52310.1"/>
    <property type="molecule type" value="Genomic_DNA"/>
</dbReference>
<keyword evidence="9" id="KW-1185">Reference proteome</keyword>
<evidence type="ECO:0000313" key="7">
    <source>
        <dbReference type="EMBL" id="AUR52474.1"/>
    </source>
</evidence>
<feature type="compositionally biased region" description="Basic residues" evidence="2">
    <location>
        <begin position="65"/>
        <end position="77"/>
    </location>
</feature>
<dbReference type="InterPro" id="IPR055247">
    <property type="entry name" value="InsJ-like_HTH"/>
</dbReference>
<organism evidence="6 9">
    <name type="scientific">Aquella oligotrophica</name>
    <dbReference type="NCBI Taxonomy" id="2067065"/>
    <lineage>
        <taxon>Bacteria</taxon>
        <taxon>Pseudomonadati</taxon>
        <taxon>Pseudomonadota</taxon>
        <taxon>Betaproteobacteria</taxon>
        <taxon>Neisseriales</taxon>
        <taxon>Neisseriaceae</taxon>
        <taxon>Aquella</taxon>
    </lineage>
</organism>
<dbReference type="PANTHER" id="PTHR33795">
    <property type="entry name" value="INSERTION ELEMENT IS150 PROTEIN INSJ"/>
    <property type="match status" value="1"/>
</dbReference>
<dbReference type="Pfam" id="PF13518">
    <property type="entry name" value="HTH_28"/>
    <property type="match status" value="1"/>
</dbReference>
<dbReference type="RefSeq" id="WP_102950727.1">
    <property type="nucleotide sequence ID" value="NZ_CP024847.1"/>
</dbReference>